<evidence type="ECO:0000313" key="4">
    <source>
        <dbReference type="Proteomes" id="UP001500630"/>
    </source>
</evidence>
<gene>
    <name evidence="3" type="ORF">GCM10022419_080470</name>
</gene>
<dbReference type="PANTHER" id="PTHR21310">
    <property type="entry name" value="AMINOGLYCOSIDE PHOSPHOTRANSFERASE-RELATED-RELATED"/>
    <property type="match status" value="1"/>
</dbReference>
<dbReference type="Gene3D" id="3.90.1200.10">
    <property type="match status" value="1"/>
</dbReference>
<dbReference type="InterPro" id="IPR011009">
    <property type="entry name" value="Kinase-like_dom_sf"/>
</dbReference>
<name>A0ABP6YNC1_9ACTN</name>
<dbReference type="Pfam" id="PF01636">
    <property type="entry name" value="APH"/>
    <property type="match status" value="1"/>
</dbReference>
<comment type="caution">
    <text evidence="3">The sequence shown here is derived from an EMBL/GenBank/DDBJ whole genome shotgun (WGS) entry which is preliminary data.</text>
</comment>
<dbReference type="InterPro" id="IPR051678">
    <property type="entry name" value="AGP_Transferase"/>
</dbReference>
<evidence type="ECO:0000259" key="2">
    <source>
        <dbReference type="Pfam" id="PF01636"/>
    </source>
</evidence>
<dbReference type="Gene3D" id="3.30.200.20">
    <property type="entry name" value="Phosphorylase Kinase, domain 1"/>
    <property type="match status" value="1"/>
</dbReference>
<proteinExistence type="predicted"/>
<evidence type="ECO:0000313" key="3">
    <source>
        <dbReference type="EMBL" id="GAA3586217.1"/>
    </source>
</evidence>
<dbReference type="RefSeq" id="WP_345570296.1">
    <property type="nucleotide sequence ID" value="NZ_BAABDQ010000022.1"/>
</dbReference>
<dbReference type="Proteomes" id="UP001500630">
    <property type="component" value="Unassembled WGS sequence"/>
</dbReference>
<dbReference type="InterPro" id="IPR002575">
    <property type="entry name" value="Aminoglycoside_PTrfase"/>
</dbReference>
<reference evidence="4" key="1">
    <citation type="journal article" date="2019" name="Int. J. Syst. Evol. Microbiol.">
        <title>The Global Catalogue of Microorganisms (GCM) 10K type strain sequencing project: providing services to taxonomists for standard genome sequencing and annotation.</title>
        <authorList>
            <consortium name="The Broad Institute Genomics Platform"/>
            <consortium name="The Broad Institute Genome Sequencing Center for Infectious Disease"/>
            <person name="Wu L."/>
            <person name="Ma J."/>
        </authorList>
    </citation>
    <scope>NUCLEOTIDE SEQUENCE [LARGE SCALE GENOMIC DNA]</scope>
    <source>
        <strain evidence="4">JCM 17326</strain>
    </source>
</reference>
<feature type="region of interest" description="Disordered" evidence="1">
    <location>
        <begin position="285"/>
        <end position="311"/>
    </location>
</feature>
<evidence type="ECO:0000256" key="1">
    <source>
        <dbReference type="SAM" id="MobiDB-lite"/>
    </source>
</evidence>
<dbReference type="SUPFAM" id="SSF56112">
    <property type="entry name" value="Protein kinase-like (PK-like)"/>
    <property type="match status" value="1"/>
</dbReference>
<accession>A0ABP6YNC1</accession>
<sequence>MSDAGRIDREVVQRLLSQRVTGYEPLSGFAANTVAMVTLESGVRAVFKAARAREVEVELWALRSMAERRVPVPEVIAGAPDAEIPHLVTRLLPGEPGITTPAAAAELGRLLRAVHALPVKGAAFFKESSGPPPGAGEGTWADQVAGLADRLDSVAAAGILTPALLSRCRDFLADGTRWDQPCVYVHGDLHLRHVMSAGSRIEGIIDWADCAAASPWLDLARLELPGPALRHALLDAYFPAGIPADAPLRLADHRLLYLLLALLWEYECGGDWLHERVPGIESALATQPPRATAPERWCPAPPSSRARPGSG</sequence>
<dbReference type="EMBL" id="BAABDQ010000022">
    <property type="protein sequence ID" value="GAA3586217.1"/>
    <property type="molecule type" value="Genomic_DNA"/>
</dbReference>
<organism evidence="3 4">
    <name type="scientific">Nonomuraea rosea</name>
    <dbReference type="NCBI Taxonomy" id="638574"/>
    <lineage>
        <taxon>Bacteria</taxon>
        <taxon>Bacillati</taxon>
        <taxon>Actinomycetota</taxon>
        <taxon>Actinomycetes</taxon>
        <taxon>Streptosporangiales</taxon>
        <taxon>Streptosporangiaceae</taxon>
        <taxon>Nonomuraea</taxon>
    </lineage>
</organism>
<feature type="domain" description="Aminoglycoside phosphotransferase" evidence="2">
    <location>
        <begin position="24"/>
        <end position="244"/>
    </location>
</feature>
<protein>
    <recommendedName>
        <fullName evidence="2">Aminoglycoside phosphotransferase domain-containing protein</fullName>
    </recommendedName>
</protein>
<keyword evidence="4" id="KW-1185">Reference proteome</keyword>